<dbReference type="Proteomes" id="UP000533954">
    <property type="component" value="Unassembled WGS sequence"/>
</dbReference>
<dbReference type="GO" id="GO:0005509">
    <property type="term" value="F:calcium ion binding"/>
    <property type="evidence" value="ECO:0007669"/>
    <property type="project" value="InterPro"/>
</dbReference>
<dbReference type="OrthoDB" id="343296at2759"/>
<dbReference type="Pfam" id="PF13499">
    <property type="entry name" value="EF-hand_7"/>
    <property type="match status" value="2"/>
</dbReference>
<feature type="region of interest" description="Disordered" evidence="4">
    <location>
        <begin position="1"/>
        <end position="21"/>
    </location>
</feature>
<gene>
    <name evidence="6" type="primary">Cetn2_1</name>
    <name evidence="6" type="ORF">EUDELE_R10270</name>
</gene>
<dbReference type="AlphaFoldDB" id="A0A7K7UTL6"/>
<proteinExistence type="predicted"/>
<evidence type="ECO:0000256" key="1">
    <source>
        <dbReference type="ARBA" id="ARBA00022723"/>
    </source>
</evidence>
<organism evidence="6 7">
    <name type="scientific">Eudromia elegans</name>
    <name type="common">Elegant crested-tinamou</name>
    <dbReference type="NCBI Taxonomy" id="8805"/>
    <lineage>
        <taxon>Eukaryota</taxon>
        <taxon>Metazoa</taxon>
        <taxon>Chordata</taxon>
        <taxon>Craniata</taxon>
        <taxon>Vertebrata</taxon>
        <taxon>Euteleostomi</taxon>
        <taxon>Archelosauria</taxon>
        <taxon>Archosauria</taxon>
        <taxon>Dinosauria</taxon>
        <taxon>Saurischia</taxon>
        <taxon>Theropoda</taxon>
        <taxon>Coelurosauria</taxon>
        <taxon>Aves</taxon>
        <taxon>Palaeognathae</taxon>
        <taxon>Tinamiformes</taxon>
        <taxon>Tinamidae</taxon>
        <taxon>Eudromia</taxon>
    </lineage>
</organism>
<dbReference type="PANTHER" id="PTHR23048">
    <property type="entry name" value="MYOSIN LIGHT CHAIN 1, 3"/>
    <property type="match status" value="1"/>
</dbReference>
<dbReference type="CDD" id="cd00051">
    <property type="entry name" value="EFh"/>
    <property type="match status" value="2"/>
</dbReference>
<evidence type="ECO:0000259" key="5">
    <source>
        <dbReference type="PROSITE" id="PS50222"/>
    </source>
</evidence>
<feature type="non-terminal residue" evidence="6">
    <location>
        <position position="1"/>
    </location>
</feature>
<sequence length="162" mass="18281">PQQQASAAAGLPRRKRSPPVFPLNEQQKQQLRDAFDLLDPDGSGLIDIPLTALGYELRKEEMKKIISEIDEDGSGKINFESFLKVMTKKMAEQCSKEEILRAFKLFDRDGTGKISFEKLKLVAVEIGEDITDEELQEMIDEADLDGDGQVNKHEFLQILTLD</sequence>
<feature type="domain" description="EF-hand" evidence="5">
    <location>
        <begin position="94"/>
        <end position="129"/>
    </location>
</feature>
<dbReference type="PROSITE" id="PS00018">
    <property type="entry name" value="EF_HAND_1"/>
    <property type="match status" value="1"/>
</dbReference>
<evidence type="ECO:0000313" key="7">
    <source>
        <dbReference type="Proteomes" id="UP000533954"/>
    </source>
</evidence>
<keyword evidence="2" id="KW-0677">Repeat</keyword>
<comment type="caution">
    <text evidence="6">The sequence shown here is derived from an EMBL/GenBank/DDBJ whole genome shotgun (WGS) entry which is preliminary data.</text>
</comment>
<dbReference type="PROSITE" id="PS50222">
    <property type="entry name" value="EF_HAND_2"/>
    <property type="match status" value="3"/>
</dbReference>
<dbReference type="Gene3D" id="1.10.238.10">
    <property type="entry name" value="EF-hand"/>
    <property type="match status" value="2"/>
</dbReference>
<keyword evidence="3" id="KW-0106">Calcium</keyword>
<dbReference type="GO" id="GO:0016460">
    <property type="term" value="C:myosin II complex"/>
    <property type="evidence" value="ECO:0007669"/>
    <property type="project" value="TreeGrafter"/>
</dbReference>
<feature type="domain" description="EF-hand" evidence="5">
    <location>
        <begin position="130"/>
        <end position="162"/>
    </location>
</feature>
<name>A0A7K7UTL6_EUDEL</name>
<dbReference type="InterPro" id="IPR011992">
    <property type="entry name" value="EF-hand-dom_pair"/>
</dbReference>
<accession>A0A7K7UTL6</accession>
<dbReference type="InterPro" id="IPR050230">
    <property type="entry name" value="CALM/Myosin/TropC-like"/>
</dbReference>
<dbReference type="InterPro" id="IPR018247">
    <property type="entry name" value="EF_Hand_1_Ca_BS"/>
</dbReference>
<dbReference type="PANTHER" id="PTHR23048:SF59">
    <property type="entry name" value="EF-HAND SUPERFAMILY PROTEIN"/>
    <property type="match status" value="1"/>
</dbReference>
<keyword evidence="7" id="KW-1185">Reference proteome</keyword>
<evidence type="ECO:0000256" key="2">
    <source>
        <dbReference type="ARBA" id="ARBA00022737"/>
    </source>
</evidence>
<dbReference type="InterPro" id="IPR002048">
    <property type="entry name" value="EF_hand_dom"/>
</dbReference>
<keyword evidence="1" id="KW-0479">Metal-binding</keyword>
<protein>
    <submittedName>
        <fullName evidence="6">CETN2 protein</fullName>
    </submittedName>
</protein>
<dbReference type="EMBL" id="VZSX01000011">
    <property type="protein sequence ID" value="NXA32493.1"/>
    <property type="molecule type" value="Genomic_DNA"/>
</dbReference>
<evidence type="ECO:0000256" key="3">
    <source>
        <dbReference type="ARBA" id="ARBA00022837"/>
    </source>
</evidence>
<feature type="domain" description="EF-hand" evidence="5">
    <location>
        <begin position="57"/>
        <end position="92"/>
    </location>
</feature>
<dbReference type="SMART" id="SM00054">
    <property type="entry name" value="EFh"/>
    <property type="match status" value="4"/>
</dbReference>
<reference evidence="6 7" key="1">
    <citation type="submission" date="2019-09" db="EMBL/GenBank/DDBJ databases">
        <title>Bird 10,000 Genomes (B10K) Project - Family phase.</title>
        <authorList>
            <person name="Zhang G."/>
        </authorList>
    </citation>
    <scope>NUCLEOTIDE SEQUENCE [LARGE SCALE GENOMIC DNA]</scope>
    <source>
        <strain evidence="6">B10K-LSUMZ-16893</strain>
    </source>
</reference>
<feature type="non-terminal residue" evidence="6">
    <location>
        <position position="162"/>
    </location>
</feature>
<evidence type="ECO:0000256" key="4">
    <source>
        <dbReference type="SAM" id="MobiDB-lite"/>
    </source>
</evidence>
<dbReference type="SUPFAM" id="SSF47473">
    <property type="entry name" value="EF-hand"/>
    <property type="match status" value="1"/>
</dbReference>
<dbReference type="FunFam" id="1.10.238.10:FF:000003">
    <property type="entry name" value="Calmodulin A"/>
    <property type="match status" value="1"/>
</dbReference>
<evidence type="ECO:0000313" key="6">
    <source>
        <dbReference type="EMBL" id="NXA32493.1"/>
    </source>
</evidence>